<feature type="compositionally biased region" description="Basic and acidic residues" evidence="1">
    <location>
        <begin position="430"/>
        <end position="449"/>
    </location>
</feature>
<protein>
    <submittedName>
        <fullName evidence="3">Uncharacterized protein</fullName>
    </submittedName>
</protein>
<feature type="region of interest" description="Disordered" evidence="1">
    <location>
        <begin position="424"/>
        <end position="458"/>
    </location>
</feature>
<gene>
    <name evidence="3" type="ORF">OTU49_006092</name>
</gene>
<feature type="region of interest" description="Disordered" evidence="1">
    <location>
        <begin position="221"/>
        <end position="240"/>
    </location>
</feature>
<name>A0AAW0Y6U7_CHEQU</name>
<feature type="compositionally biased region" description="Acidic residues" evidence="1">
    <location>
        <begin position="765"/>
        <end position="776"/>
    </location>
</feature>
<evidence type="ECO:0000256" key="2">
    <source>
        <dbReference type="SAM" id="SignalP"/>
    </source>
</evidence>
<keyword evidence="4" id="KW-1185">Reference proteome</keyword>
<accession>A0AAW0Y6U7</accession>
<sequence>MWRNSYVCVVVMVGMVWAVSGEVNSIHTHSDYNINSGNARLREIQTRFLDVIGNSTSSMFTISELMSLLYTDTGGELGKLLLEGVMLGVQEKDAITLLTHFWAELQLRLSPVLMETLNDYRDFFAGMDITTLPLVWEQLFRKDELGNSLAEVPLGQLIDMIQPSASKYGVDIRAFVNSLMGKGDNNARDLIFTIINNLDVSSMVNSFLNSTSSPTAVQAKKTDHSTIVKPRPSNEEKTKKEKDKILQLFKPLVASLLRENNVDLDVDAVLKVLSPLLSVDMMAQAAPLLTMLGSQAGEGIAPVIASILGGGDDRKKQQQMGGLLGGLGTLLAGGGKNNMDLDVMMNIASVFMNSGKPSKNKKRDKKEKSSNSGFNMDLLMNLAGNLAAKNDINLGSILAATSSFLAPDIKKEKQMDMKKMQQSIQVSTGEKQKTAKETVNDSQLNEKPKAIHKPNTTLRKNKSKNLIDVIEPILLSMQTDKKCNSKIKDAISLSKSMLNNKISGMGDVSQLLPYIISSLVGGDTEGLGMDSMLATMKQAMAYASWDDFLQKLNNEDYRESLILNITPYLSELLALLATQDVQNRLYDVAIPKIETFLTSYGLPGVTLNNFPERVAPLVGMLGKSWNLPFKPTIILVPLRDYLKGLQSWAGTGLAHIRTLSTRHGIQVEAEVKSSLNEVFEAVVEVAATTRGATPSCLPQLLCRRNSGFKPDSLRAAVTRAVSVFLASGPLLEQSDSTLLVLTIQAISGSYDHCEEAFPGDCIYETQDDDDDDDMNLDYEHQEL</sequence>
<evidence type="ECO:0000256" key="1">
    <source>
        <dbReference type="SAM" id="MobiDB-lite"/>
    </source>
</evidence>
<dbReference type="Proteomes" id="UP001445076">
    <property type="component" value="Unassembled WGS sequence"/>
</dbReference>
<feature type="region of interest" description="Disordered" evidence="1">
    <location>
        <begin position="354"/>
        <end position="373"/>
    </location>
</feature>
<evidence type="ECO:0000313" key="4">
    <source>
        <dbReference type="Proteomes" id="UP001445076"/>
    </source>
</evidence>
<proteinExistence type="predicted"/>
<comment type="caution">
    <text evidence="3">The sequence shown here is derived from an EMBL/GenBank/DDBJ whole genome shotgun (WGS) entry which is preliminary data.</text>
</comment>
<evidence type="ECO:0000313" key="3">
    <source>
        <dbReference type="EMBL" id="KAK8752546.1"/>
    </source>
</evidence>
<dbReference type="AlphaFoldDB" id="A0AAW0Y6U7"/>
<feature type="region of interest" description="Disordered" evidence="1">
    <location>
        <begin position="763"/>
        <end position="783"/>
    </location>
</feature>
<organism evidence="3 4">
    <name type="scientific">Cherax quadricarinatus</name>
    <name type="common">Australian red claw crayfish</name>
    <dbReference type="NCBI Taxonomy" id="27406"/>
    <lineage>
        <taxon>Eukaryota</taxon>
        <taxon>Metazoa</taxon>
        <taxon>Ecdysozoa</taxon>
        <taxon>Arthropoda</taxon>
        <taxon>Crustacea</taxon>
        <taxon>Multicrustacea</taxon>
        <taxon>Malacostraca</taxon>
        <taxon>Eumalacostraca</taxon>
        <taxon>Eucarida</taxon>
        <taxon>Decapoda</taxon>
        <taxon>Pleocyemata</taxon>
        <taxon>Astacidea</taxon>
        <taxon>Parastacoidea</taxon>
        <taxon>Parastacidae</taxon>
        <taxon>Cherax</taxon>
    </lineage>
</organism>
<feature type="chain" id="PRO_5043340152" evidence="2">
    <location>
        <begin position="22"/>
        <end position="783"/>
    </location>
</feature>
<feature type="signal peptide" evidence="2">
    <location>
        <begin position="1"/>
        <end position="21"/>
    </location>
</feature>
<keyword evidence="2" id="KW-0732">Signal</keyword>
<reference evidence="3 4" key="1">
    <citation type="journal article" date="2024" name="BMC Genomics">
        <title>Genome assembly of redclaw crayfish (Cherax quadricarinatus) provides insights into its immune adaptation and hypoxia tolerance.</title>
        <authorList>
            <person name="Liu Z."/>
            <person name="Zheng J."/>
            <person name="Li H."/>
            <person name="Fang K."/>
            <person name="Wang S."/>
            <person name="He J."/>
            <person name="Zhou D."/>
            <person name="Weng S."/>
            <person name="Chi M."/>
            <person name="Gu Z."/>
            <person name="He J."/>
            <person name="Li F."/>
            <person name="Wang M."/>
        </authorList>
    </citation>
    <scope>NUCLEOTIDE SEQUENCE [LARGE SCALE GENOMIC DNA]</scope>
    <source>
        <strain evidence="3">ZL_2023a</strain>
    </source>
</reference>
<dbReference type="EMBL" id="JARKIK010000004">
    <property type="protein sequence ID" value="KAK8752546.1"/>
    <property type="molecule type" value="Genomic_DNA"/>
</dbReference>